<dbReference type="Gene3D" id="1.25.40.390">
    <property type="match status" value="1"/>
</dbReference>
<evidence type="ECO:0000313" key="2">
    <source>
        <dbReference type="Proteomes" id="UP000019151"/>
    </source>
</evidence>
<dbReference type="KEGG" id="gba:J421_2634"/>
<dbReference type="OrthoDB" id="1171254at2"/>
<dbReference type="InParanoid" id="W0RHA6"/>
<evidence type="ECO:0000313" key="1">
    <source>
        <dbReference type="EMBL" id="AHG90171.1"/>
    </source>
</evidence>
<dbReference type="AlphaFoldDB" id="W0RHA6"/>
<protein>
    <submittedName>
        <fullName evidence="1">Membrane or secreted protein</fullName>
    </submittedName>
</protein>
<dbReference type="InterPro" id="IPR006311">
    <property type="entry name" value="TAT_signal"/>
</dbReference>
<name>W0RHA6_9BACT</name>
<dbReference type="PROSITE" id="PS51318">
    <property type="entry name" value="TAT"/>
    <property type="match status" value="1"/>
</dbReference>
<dbReference type="SUPFAM" id="SSF48452">
    <property type="entry name" value="TPR-like"/>
    <property type="match status" value="1"/>
</dbReference>
<accession>W0RHA6</accession>
<keyword evidence="2" id="KW-1185">Reference proteome</keyword>
<gene>
    <name evidence="1" type="ORF">J421_2634</name>
</gene>
<proteinExistence type="predicted"/>
<dbReference type="EMBL" id="CP007128">
    <property type="protein sequence ID" value="AHG90171.1"/>
    <property type="molecule type" value="Genomic_DNA"/>
</dbReference>
<reference evidence="1 2" key="1">
    <citation type="journal article" date="2014" name="Genome Announc.">
        <title>Genome Sequence and Methylome of Soil Bacterium Gemmatirosa kalamazoonensis KBS708T, a Member of the Rarely Cultivated Gemmatimonadetes Phylum.</title>
        <authorList>
            <person name="Debruyn J.M."/>
            <person name="Radosevich M."/>
            <person name="Wommack K.E."/>
            <person name="Polson S.W."/>
            <person name="Hauser L.J."/>
            <person name="Fawaz M.N."/>
            <person name="Korlach J."/>
            <person name="Tsai Y.C."/>
        </authorList>
    </citation>
    <scope>NUCLEOTIDE SEQUENCE [LARGE SCALE GENOMIC DNA]</scope>
    <source>
        <strain evidence="1 2">KBS708</strain>
    </source>
</reference>
<dbReference type="HOGENOM" id="CLU_577169_0_0_0"/>
<sequence>MTYTHAFLRRGALRGAVRGAAAGSLAVAASALSACDLNKTLHVTDVDVATPGAVANKAGLPVVYAGGRADFSVAFGGTDHAVTMPGLLTDELRDIDTFPTRIEVDQRNITTVAGGLQTTNGTIGTWYRNMHQARASLERATAAFAQFDASNPQRAELHALDGFVYVMFAEDFCNGIAFSKLDETGATTFGAPQTTTQVLDRAIAQFDSATAVAKAGTPEAYLAQLGKARALLDQNKVAEAAVAAASVPVTFQYQVAYSENSNRENNGVHVNTGPVSKRFAVADKDGINGLAFRTLGWNQATGTGDIRVRWYQSGIGQDGASPAYYTLKYANRSAPITLADGIEAQLIIAENQLKNNDVTGYLKTLNDLRANTTLLGRAPITQSGQTATALPALTDPGTVAGRVDQLFAERAFWLYLTGHRLGDMRRLIKYYGRNAESVFPTGTYTGAAGGTFGKDVNFPVYVDEQNNTAAPQCTDRNP</sequence>
<dbReference type="RefSeq" id="WP_025411641.1">
    <property type="nucleotide sequence ID" value="NZ_CP007128.1"/>
</dbReference>
<dbReference type="InterPro" id="IPR011990">
    <property type="entry name" value="TPR-like_helical_dom_sf"/>
</dbReference>
<dbReference type="eggNOG" id="ENOG502ZC2C">
    <property type="taxonomic scope" value="Bacteria"/>
</dbReference>
<organism evidence="1 2">
    <name type="scientific">Gemmatirosa kalamazoonensis</name>
    <dbReference type="NCBI Taxonomy" id="861299"/>
    <lineage>
        <taxon>Bacteria</taxon>
        <taxon>Pseudomonadati</taxon>
        <taxon>Gemmatimonadota</taxon>
        <taxon>Gemmatimonadia</taxon>
        <taxon>Gemmatimonadales</taxon>
        <taxon>Gemmatimonadaceae</taxon>
        <taxon>Gemmatirosa</taxon>
    </lineage>
</organism>
<dbReference type="Proteomes" id="UP000019151">
    <property type="component" value="Chromosome"/>
</dbReference>
<dbReference type="STRING" id="861299.J421_2634"/>